<sequence>MVINKGSLMVLFAGIAWGLSGVSGQYLMSHGVEVNLLTSLRLMISGTVLCVMAFMTQKEKMLRVLASPNILLNIFMFSILGLLMNQYTYMNAIKHTNAGTATVLQYLSPVLIMSVVAINEKRMPSVAEGLSIIFAILGTAVIATHGQLGSLAITPEGLVWGLISAITATLYVLMPARLIEKWGSLVVIGLAMIFSGSLFTVIVRPWRYHMDLTTGNSIALFGLIAIGTIFAYTFFLKGASLVGPVKGTLLAAVEPVASVLFAVVLLSEFFYPMDLIGMFFIMMAVLLISLRDFILLRRQKRLQDLS</sequence>
<feature type="domain" description="EamA" evidence="8">
    <location>
        <begin position="157"/>
        <end position="289"/>
    </location>
</feature>
<keyword evidence="3" id="KW-1003">Cell membrane</keyword>
<feature type="transmembrane region" description="Helical" evidence="7">
    <location>
        <begin position="185"/>
        <end position="206"/>
    </location>
</feature>
<feature type="transmembrane region" description="Helical" evidence="7">
    <location>
        <begin position="62"/>
        <end position="83"/>
    </location>
</feature>
<gene>
    <name evidence="9" type="ORF">P7G31_04535</name>
</gene>
<dbReference type="GO" id="GO:0005886">
    <property type="term" value="C:plasma membrane"/>
    <property type="evidence" value="ECO:0007669"/>
    <property type="project" value="UniProtKB-SubCell"/>
</dbReference>
<evidence type="ECO:0000256" key="7">
    <source>
        <dbReference type="SAM" id="Phobius"/>
    </source>
</evidence>
<reference evidence="9" key="1">
    <citation type="submission" date="2023-03" db="EMBL/GenBank/DDBJ databases">
        <authorList>
            <person name="Shen W."/>
            <person name="Cai J."/>
        </authorList>
    </citation>
    <scope>NUCLEOTIDE SEQUENCE</scope>
    <source>
        <strain evidence="9">P82-2</strain>
    </source>
</reference>
<feature type="transmembrane region" description="Helical" evidence="7">
    <location>
        <begin position="248"/>
        <end position="270"/>
    </location>
</feature>
<proteinExistence type="inferred from homology"/>
<comment type="caution">
    <text evidence="9">The sequence shown here is derived from an EMBL/GenBank/DDBJ whole genome shotgun (WGS) entry which is preliminary data.</text>
</comment>
<dbReference type="AlphaFoldDB" id="A0AAE4KUD0"/>
<feature type="transmembrane region" description="Helical" evidence="7">
    <location>
        <begin position="276"/>
        <end position="296"/>
    </location>
</feature>
<dbReference type="InterPro" id="IPR037185">
    <property type="entry name" value="EmrE-like"/>
</dbReference>
<dbReference type="InterPro" id="IPR000620">
    <property type="entry name" value="EamA_dom"/>
</dbReference>
<feature type="domain" description="EamA" evidence="8">
    <location>
        <begin position="5"/>
        <end position="143"/>
    </location>
</feature>
<dbReference type="SUPFAM" id="SSF103481">
    <property type="entry name" value="Multidrug resistance efflux transporter EmrE"/>
    <property type="match status" value="2"/>
</dbReference>
<dbReference type="PANTHER" id="PTHR32322:SF18">
    <property type="entry name" value="S-ADENOSYLMETHIONINE_S-ADENOSYLHOMOCYSTEINE TRANSPORTER"/>
    <property type="match status" value="1"/>
</dbReference>
<keyword evidence="6 7" id="KW-0472">Membrane</keyword>
<comment type="subcellular location">
    <subcellularLocation>
        <location evidence="1">Cell membrane</location>
        <topology evidence="1">Multi-pass membrane protein</topology>
    </subcellularLocation>
</comment>
<dbReference type="RefSeq" id="WP_041828397.1">
    <property type="nucleotide sequence ID" value="NZ_BAWT01000010.1"/>
</dbReference>
<feature type="transmembrane region" description="Helical" evidence="7">
    <location>
        <begin position="157"/>
        <end position="173"/>
    </location>
</feature>
<evidence type="ECO:0000256" key="5">
    <source>
        <dbReference type="ARBA" id="ARBA00022989"/>
    </source>
</evidence>
<name>A0AAE4KUD0_9STRE</name>
<evidence type="ECO:0000256" key="3">
    <source>
        <dbReference type="ARBA" id="ARBA00022475"/>
    </source>
</evidence>
<feature type="transmembrane region" description="Helical" evidence="7">
    <location>
        <begin position="34"/>
        <end position="55"/>
    </location>
</feature>
<evidence type="ECO:0000313" key="9">
    <source>
        <dbReference type="EMBL" id="MDT2731521.1"/>
    </source>
</evidence>
<feature type="transmembrane region" description="Helical" evidence="7">
    <location>
        <begin position="103"/>
        <end position="119"/>
    </location>
</feature>
<evidence type="ECO:0000256" key="1">
    <source>
        <dbReference type="ARBA" id="ARBA00004651"/>
    </source>
</evidence>
<comment type="similarity">
    <text evidence="2">Belongs to the EamA transporter family.</text>
</comment>
<dbReference type="EMBL" id="JARQAG010000004">
    <property type="protein sequence ID" value="MDT2731521.1"/>
    <property type="molecule type" value="Genomic_DNA"/>
</dbReference>
<dbReference type="PANTHER" id="PTHR32322">
    <property type="entry name" value="INNER MEMBRANE TRANSPORTER"/>
    <property type="match status" value="1"/>
</dbReference>
<keyword evidence="5 7" id="KW-1133">Transmembrane helix</keyword>
<feature type="transmembrane region" description="Helical" evidence="7">
    <location>
        <begin position="126"/>
        <end position="145"/>
    </location>
</feature>
<accession>A0AAE4KUD0</accession>
<evidence type="ECO:0000256" key="4">
    <source>
        <dbReference type="ARBA" id="ARBA00022692"/>
    </source>
</evidence>
<organism evidence="9 10">
    <name type="scientific">Streptococcus parauberis</name>
    <dbReference type="NCBI Taxonomy" id="1348"/>
    <lineage>
        <taxon>Bacteria</taxon>
        <taxon>Bacillati</taxon>
        <taxon>Bacillota</taxon>
        <taxon>Bacilli</taxon>
        <taxon>Lactobacillales</taxon>
        <taxon>Streptococcaceae</taxon>
        <taxon>Streptococcus</taxon>
    </lineage>
</organism>
<dbReference type="Pfam" id="PF00892">
    <property type="entry name" value="EamA"/>
    <property type="match status" value="2"/>
</dbReference>
<protein>
    <submittedName>
        <fullName evidence="9">EamA family transporter</fullName>
    </submittedName>
</protein>
<evidence type="ECO:0000259" key="8">
    <source>
        <dbReference type="Pfam" id="PF00892"/>
    </source>
</evidence>
<dbReference type="Proteomes" id="UP001180515">
    <property type="component" value="Unassembled WGS sequence"/>
</dbReference>
<evidence type="ECO:0000313" key="10">
    <source>
        <dbReference type="Proteomes" id="UP001180515"/>
    </source>
</evidence>
<keyword evidence="4 7" id="KW-0812">Transmembrane</keyword>
<feature type="transmembrane region" description="Helical" evidence="7">
    <location>
        <begin position="218"/>
        <end position="236"/>
    </location>
</feature>
<evidence type="ECO:0000256" key="2">
    <source>
        <dbReference type="ARBA" id="ARBA00007362"/>
    </source>
</evidence>
<evidence type="ECO:0000256" key="6">
    <source>
        <dbReference type="ARBA" id="ARBA00023136"/>
    </source>
</evidence>
<dbReference type="InterPro" id="IPR050638">
    <property type="entry name" value="AA-Vitamin_Transporters"/>
</dbReference>